<reference evidence="1 2" key="1">
    <citation type="journal article" date="2023" name="Cell">
        <title>Genetic manipulation of Patescibacteria provides mechanistic insights into microbial dark matter and the epibiotic lifestyle.</title>
        <authorList>
            <person name="Wang Y."/>
            <person name="Gallagher L.A."/>
            <person name="Andrade P.A."/>
            <person name="Liu A."/>
            <person name="Humphreys I.R."/>
            <person name="Turkarslan S."/>
            <person name="Cutler K.J."/>
            <person name="Arrieta-Ortiz M.L."/>
            <person name="Li Y."/>
            <person name="Radey M.C."/>
            <person name="McLean J.S."/>
            <person name="Cong Q."/>
            <person name="Baker D."/>
            <person name="Baliga N.S."/>
            <person name="Peterson S.B."/>
            <person name="Mougous J.D."/>
        </authorList>
    </citation>
    <scope>NUCLEOTIDE SEQUENCE [LARGE SCALE GENOMIC DNA]</scope>
    <source>
        <strain evidence="1 2">ML1</strain>
    </source>
</reference>
<sequence>MDDLKLLVGSGHGSSTLNIVWGAARDTVAEVIDDANNNMSSSSTPHKRLNPSTWGYILAAKDCDQFALYRDFILKKLLEIQCPHKTKGLLQGEKYQFLNDRRIIWASSCRQRKVMKVNISILH</sequence>
<dbReference type="EMBL" id="CP124550">
    <property type="protein sequence ID" value="WIO46010.1"/>
    <property type="molecule type" value="Genomic_DNA"/>
</dbReference>
<dbReference type="RefSeq" id="WP_376754369.1">
    <property type="nucleotide sequence ID" value="NZ_CP124550.1"/>
</dbReference>
<protein>
    <submittedName>
        <fullName evidence="1">Uncharacterized protein</fullName>
    </submittedName>
</protein>
<organism evidence="1 2">
    <name type="scientific">Candidatus Southlakia epibionticum</name>
    <dbReference type="NCBI Taxonomy" id="3043284"/>
    <lineage>
        <taxon>Bacteria</taxon>
        <taxon>Candidatus Saccharimonadota</taxon>
        <taxon>Candidatus Saccharimonadia</taxon>
        <taxon>Candidatus Saccharimonadales</taxon>
        <taxon>Candidatus Saccharimonadaceae</taxon>
        <taxon>Candidatus Southlakia</taxon>
    </lineage>
</organism>
<evidence type="ECO:0000313" key="2">
    <source>
        <dbReference type="Proteomes" id="UP001177295"/>
    </source>
</evidence>
<accession>A0ABY8WWE0</accession>
<name>A0ABY8WWE0_9BACT</name>
<keyword evidence="2" id="KW-1185">Reference proteome</keyword>
<proteinExistence type="predicted"/>
<evidence type="ECO:0000313" key="1">
    <source>
        <dbReference type="EMBL" id="WIO46010.1"/>
    </source>
</evidence>
<dbReference type="Proteomes" id="UP001177295">
    <property type="component" value="Chromosome"/>
</dbReference>
<gene>
    <name evidence="1" type="ORF">SEML1_0384</name>
</gene>